<evidence type="ECO:0000313" key="2">
    <source>
        <dbReference type="EMBL" id="KAE8958861.1"/>
    </source>
</evidence>
<evidence type="ECO:0000313" key="3">
    <source>
        <dbReference type="EMBL" id="KAE9266842.1"/>
    </source>
</evidence>
<evidence type="ECO:0000313" key="6">
    <source>
        <dbReference type="Proteomes" id="UP000435112"/>
    </source>
</evidence>
<gene>
    <name evidence="2" type="ORF">PR001_g30909</name>
    <name evidence="1" type="ORF">PR002_g30895</name>
    <name evidence="3" type="ORF">PR003_g31979</name>
</gene>
<proteinExistence type="predicted"/>
<sequence length="39" mass="4387">MEGVTKAVEKSIGEEMPEDFGIMLDGWSHGTEHYLAVYE</sequence>
<accession>A0A6A3GP33</accession>
<dbReference type="Proteomes" id="UP000429607">
    <property type="component" value="Unassembled WGS sequence"/>
</dbReference>
<protein>
    <submittedName>
        <fullName evidence="2">Uncharacterized protein</fullName>
    </submittedName>
</protein>
<evidence type="ECO:0000313" key="1">
    <source>
        <dbReference type="EMBL" id="KAE8958338.1"/>
    </source>
</evidence>
<dbReference type="PANTHER" id="PTHR40866">
    <property type="entry name" value="BED-TYPE DOMAIN-CONTAINING PROTEIN"/>
    <property type="match status" value="1"/>
</dbReference>
<dbReference type="OrthoDB" id="119376at2759"/>
<dbReference type="EMBL" id="QXFU01007506">
    <property type="protein sequence ID" value="KAE8958338.1"/>
    <property type="molecule type" value="Genomic_DNA"/>
</dbReference>
<dbReference type="PANTHER" id="PTHR40866:SF1">
    <property type="entry name" value="BED-TYPE DOMAIN-CONTAINING PROTEIN"/>
    <property type="match status" value="1"/>
</dbReference>
<name>A0A6A3GP33_9STRA</name>
<dbReference type="EMBL" id="QXFV01007405">
    <property type="protein sequence ID" value="KAE8958861.1"/>
    <property type="molecule type" value="Genomic_DNA"/>
</dbReference>
<reference evidence="4 6" key="1">
    <citation type="submission" date="2018-09" db="EMBL/GenBank/DDBJ databases">
        <title>Genomic investigation of the strawberry pathogen Phytophthora fragariae indicates pathogenicity is determined by transcriptional variation in three key races.</title>
        <authorList>
            <person name="Adams T.M."/>
            <person name="Armitage A.D."/>
            <person name="Sobczyk M.K."/>
            <person name="Bates H.J."/>
            <person name="Dunwell J.M."/>
            <person name="Nellist C.F."/>
            <person name="Harrison R.J."/>
        </authorList>
    </citation>
    <scope>NUCLEOTIDE SEQUENCE [LARGE SCALE GENOMIC DNA]</scope>
    <source>
        <strain evidence="2 4">SCRP249</strain>
        <strain evidence="1 6">SCRP324</strain>
        <strain evidence="3 5">SCRP333</strain>
    </source>
</reference>
<dbReference type="EMBL" id="QXFT01007219">
    <property type="protein sequence ID" value="KAE9266842.1"/>
    <property type="molecule type" value="Genomic_DNA"/>
</dbReference>
<dbReference type="Proteomes" id="UP000435112">
    <property type="component" value="Unassembled WGS sequence"/>
</dbReference>
<keyword evidence="5" id="KW-1185">Reference proteome</keyword>
<organism evidence="2 4">
    <name type="scientific">Phytophthora rubi</name>
    <dbReference type="NCBI Taxonomy" id="129364"/>
    <lineage>
        <taxon>Eukaryota</taxon>
        <taxon>Sar</taxon>
        <taxon>Stramenopiles</taxon>
        <taxon>Oomycota</taxon>
        <taxon>Peronosporomycetes</taxon>
        <taxon>Peronosporales</taxon>
        <taxon>Peronosporaceae</taxon>
        <taxon>Phytophthora</taxon>
    </lineage>
</organism>
<evidence type="ECO:0000313" key="5">
    <source>
        <dbReference type="Proteomes" id="UP000434957"/>
    </source>
</evidence>
<comment type="caution">
    <text evidence="2">The sequence shown here is derived from an EMBL/GenBank/DDBJ whole genome shotgun (WGS) entry which is preliminary data.</text>
</comment>
<evidence type="ECO:0000313" key="4">
    <source>
        <dbReference type="Proteomes" id="UP000429607"/>
    </source>
</evidence>
<dbReference type="Proteomes" id="UP000434957">
    <property type="component" value="Unassembled WGS sequence"/>
</dbReference>
<dbReference type="AlphaFoldDB" id="A0A6A3GP33"/>